<protein>
    <submittedName>
        <fullName evidence="3">Growth hormone-regulated TBC protein 1</fullName>
    </submittedName>
</protein>
<evidence type="ECO:0000313" key="3">
    <source>
        <dbReference type="EMBL" id="CAK9051487.1"/>
    </source>
</evidence>
<sequence>MALAGCTVAHRARAAPPRPAGPGRHWRTPPPATAVTAVVGLMHGLAVHPALHGRAGRAACPGGRFKQRALRGTAVLAQRGEGDGLVAPGTYAKTWSNPSGAVLRCCVPGSLWAAERPFVWNSIDVGGKMAVIRLPSGALWVHSPVELDVHLRAQLAELGPVQHVVSPNFEHVKYAKQWKEAYPEATLWGSPGMIEKFPKIPYDRELDIASPAAWQGDIEICFADCERIPLVGTPFFNEVIFYHVPSETLITTDIFWSYPEAMPEGSKLWKFLMDKIYLPFYRRFMLKDEEPPKPLQRIWPDRDSSPDARGLGSWVVPGDVANGHEGGEELPSSILDVIEADVARTFPNDDKFQEMGGPDHLRLVLVELARQDMELGYCQSLNFIAANFLMVLHTPEMAVSAVRQLIMKLQTRQWYMEGMRQLRADTAVLEEMLRERLPAVHQVLVQHQFDFLFVTSKWFLCLFAATLSDEVLRRVWDVLLVDGIEAVFRVSLSLFALHQKAILQVKSQDDLIHMMQEWQPNCSPEVLIQKAYCPTFVGPIGRLDLDQRRRRSADAISSADARAEMRATQLRRGGVRPASVLSRA</sequence>
<reference evidence="3 4" key="1">
    <citation type="submission" date="2024-02" db="EMBL/GenBank/DDBJ databases">
        <authorList>
            <person name="Chen Y."/>
            <person name="Shah S."/>
            <person name="Dougan E. K."/>
            <person name="Thang M."/>
            <person name="Chan C."/>
        </authorList>
    </citation>
    <scope>NUCLEOTIDE SEQUENCE [LARGE SCALE GENOMIC DNA]</scope>
</reference>
<dbReference type="SUPFAM" id="SSF47923">
    <property type="entry name" value="Ypt/Rab-GAP domain of gyp1p"/>
    <property type="match status" value="2"/>
</dbReference>
<dbReference type="Pfam" id="PF14234">
    <property type="entry name" value="DUF4336"/>
    <property type="match status" value="1"/>
</dbReference>
<dbReference type="PANTHER" id="PTHR47219:SF9">
    <property type="entry name" value="GTPASE ACTIVATING PROTEIN AND CENTROSOME-ASSOCIATED, ISOFORM B"/>
    <property type="match status" value="1"/>
</dbReference>
<dbReference type="InterPro" id="IPR000195">
    <property type="entry name" value="Rab-GAP-TBC_dom"/>
</dbReference>
<dbReference type="Proteomes" id="UP001642464">
    <property type="component" value="Unassembled WGS sequence"/>
</dbReference>
<dbReference type="InterPro" id="IPR025638">
    <property type="entry name" value="DUF4336"/>
</dbReference>
<dbReference type="InterPro" id="IPR050302">
    <property type="entry name" value="Rab_GAP_TBC_domain"/>
</dbReference>
<dbReference type="InterPro" id="IPR036866">
    <property type="entry name" value="RibonucZ/Hydroxyglut_hydro"/>
</dbReference>
<dbReference type="SMART" id="SM00164">
    <property type="entry name" value="TBC"/>
    <property type="match status" value="1"/>
</dbReference>
<dbReference type="PROSITE" id="PS50086">
    <property type="entry name" value="TBC_RABGAP"/>
    <property type="match status" value="1"/>
</dbReference>
<dbReference type="InterPro" id="IPR035969">
    <property type="entry name" value="Rab-GAP_TBC_sf"/>
</dbReference>
<dbReference type="Pfam" id="PF00566">
    <property type="entry name" value="RabGAP-TBC"/>
    <property type="match status" value="1"/>
</dbReference>
<proteinExistence type="predicted"/>
<comment type="caution">
    <text evidence="3">The sequence shown here is derived from an EMBL/GenBank/DDBJ whole genome shotgun (WGS) entry which is preliminary data.</text>
</comment>
<dbReference type="Gene3D" id="1.10.472.80">
    <property type="entry name" value="Ypt/Rab-GAP domain of gyp1p, domain 3"/>
    <property type="match status" value="1"/>
</dbReference>
<evidence type="ECO:0000256" key="1">
    <source>
        <dbReference type="SAM" id="MobiDB-lite"/>
    </source>
</evidence>
<evidence type="ECO:0000313" key="4">
    <source>
        <dbReference type="Proteomes" id="UP001642464"/>
    </source>
</evidence>
<dbReference type="PANTHER" id="PTHR47219">
    <property type="entry name" value="RAB GTPASE-ACTIVATING PROTEIN 1-LIKE"/>
    <property type="match status" value="1"/>
</dbReference>
<accession>A0ABP0MKX6</accession>
<name>A0ABP0MKX6_9DINO</name>
<feature type="region of interest" description="Disordered" evidence="1">
    <location>
        <begin position="1"/>
        <end position="31"/>
    </location>
</feature>
<organism evidence="3 4">
    <name type="scientific">Durusdinium trenchii</name>
    <dbReference type="NCBI Taxonomy" id="1381693"/>
    <lineage>
        <taxon>Eukaryota</taxon>
        <taxon>Sar</taxon>
        <taxon>Alveolata</taxon>
        <taxon>Dinophyceae</taxon>
        <taxon>Suessiales</taxon>
        <taxon>Symbiodiniaceae</taxon>
        <taxon>Durusdinium</taxon>
    </lineage>
</organism>
<dbReference type="SUPFAM" id="SSF56281">
    <property type="entry name" value="Metallo-hydrolase/oxidoreductase"/>
    <property type="match status" value="1"/>
</dbReference>
<feature type="domain" description="Rab-GAP TBC" evidence="2">
    <location>
        <begin position="259"/>
        <end position="483"/>
    </location>
</feature>
<gene>
    <name evidence="3" type="ORF">SCF082_LOCUS28257</name>
</gene>
<dbReference type="Gene3D" id="1.10.8.270">
    <property type="entry name" value="putative rabgap domain of human tbc1 domain family member 14 like domains"/>
    <property type="match status" value="1"/>
</dbReference>
<keyword evidence="4" id="KW-1185">Reference proteome</keyword>
<evidence type="ECO:0000259" key="2">
    <source>
        <dbReference type="PROSITE" id="PS50086"/>
    </source>
</evidence>
<dbReference type="EMBL" id="CAXAMM010022223">
    <property type="protein sequence ID" value="CAK9051487.1"/>
    <property type="molecule type" value="Genomic_DNA"/>
</dbReference>